<dbReference type="SUPFAM" id="SSF52540">
    <property type="entry name" value="P-loop containing nucleoside triphosphate hydrolases"/>
    <property type="match status" value="1"/>
</dbReference>
<evidence type="ECO:0000256" key="13">
    <source>
        <dbReference type="ARBA" id="ARBA00042156"/>
    </source>
</evidence>
<keyword evidence="8" id="KW-0267">Excision nuclease</keyword>
<protein>
    <recommendedName>
        <fullName evidence="12">UvrABC system protein A</fullName>
    </recommendedName>
    <alternativeName>
        <fullName evidence="13">Excinuclease ABC subunit A</fullName>
    </alternativeName>
</protein>
<dbReference type="GO" id="GO:0005524">
    <property type="term" value="F:ATP binding"/>
    <property type="evidence" value="ECO:0007669"/>
    <property type="project" value="UniProtKB-KW"/>
</dbReference>
<evidence type="ECO:0000256" key="9">
    <source>
        <dbReference type="ARBA" id="ARBA00023125"/>
    </source>
</evidence>
<dbReference type="GO" id="GO:0004386">
    <property type="term" value="F:helicase activity"/>
    <property type="evidence" value="ECO:0007669"/>
    <property type="project" value="UniProtKB-KW"/>
</dbReference>
<keyword evidence="15" id="KW-0378">Hydrolase</keyword>
<dbReference type="InterPro" id="IPR027417">
    <property type="entry name" value="P-loop_NTPase"/>
</dbReference>
<gene>
    <name evidence="15" type="ORF">DFP96_11341</name>
</gene>
<accession>A0A4R6ZGM2</accession>
<keyword evidence="2" id="KW-0963">Cytoplasm</keyword>
<evidence type="ECO:0000313" key="15">
    <source>
        <dbReference type="EMBL" id="TDR51350.1"/>
    </source>
</evidence>
<comment type="caution">
    <text evidence="15">The sequence shown here is derived from an EMBL/GenBank/DDBJ whole genome shotgun (WGS) entry which is preliminary data.</text>
</comment>
<sequence length="256" mass="27993">MIKIADHIVDIGPHAGKNGGQIMLEGNYEDLLQSDTLTGKHMNNKTEIKAVVRKASSGLPVIQSSLHNLQNVRVSIPKDILTVVTGVAGSGKSTLINQVFLKENPDAIVIDQSAAHANVRSNSATYTGIMDTIRKLFGETNQVSPSLFSYNSKGACPECKGLGVVAMDLAFMEAIRTPCEVCRGKRFQEEVLQYKVADKSISDVLEMTVFESLDFFQLKKITKKLEAIAMLGLVILRWAIAEHAIRRGMSTVKTCQ</sequence>
<name>A0A4R6ZGM2_9LIST</name>
<evidence type="ECO:0000256" key="1">
    <source>
        <dbReference type="ARBA" id="ARBA00004496"/>
    </source>
</evidence>
<dbReference type="GO" id="GO:0005737">
    <property type="term" value="C:cytoplasm"/>
    <property type="evidence" value="ECO:0007669"/>
    <property type="project" value="UniProtKB-SubCell"/>
</dbReference>
<feature type="domain" description="(+)RNA virus helicase C-terminal" evidence="14">
    <location>
        <begin position="82"/>
        <end position="114"/>
    </location>
</feature>
<evidence type="ECO:0000256" key="4">
    <source>
        <dbReference type="ARBA" id="ARBA00022741"/>
    </source>
</evidence>
<comment type="similarity">
    <text evidence="11">Belongs to the ABC transporter superfamily. UvrA family.</text>
</comment>
<dbReference type="Proteomes" id="UP000295558">
    <property type="component" value="Unassembled WGS sequence"/>
</dbReference>
<organism evidence="15 16">
    <name type="scientific">Listeria rocourtiae</name>
    <dbReference type="NCBI Taxonomy" id="647910"/>
    <lineage>
        <taxon>Bacteria</taxon>
        <taxon>Bacillati</taxon>
        <taxon>Bacillota</taxon>
        <taxon>Bacilli</taxon>
        <taxon>Bacillales</taxon>
        <taxon>Listeriaceae</taxon>
        <taxon>Listeria</taxon>
    </lineage>
</organism>
<keyword evidence="3" id="KW-0677">Repeat</keyword>
<keyword evidence="16" id="KW-1185">Reference proteome</keyword>
<evidence type="ECO:0000256" key="5">
    <source>
        <dbReference type="ARBA" id="ARBA00022763"/>
    </source>
</evidence>
<dbReference type="Pfam" id="PF01443">
    <property type="entry name" value="Viral_helicase1"/>
    <property type="match status" value="1"/>
</dbReference>
<dbReference type="GO" id="GO:0006281">
    <property type="term" value="P:DNA repair"/>
    <property type="evidence" value="ECO:0007669"/>
    <property type="project" value="UniProtKB-KW"/>
</dbReference>
<dbReference type="AlphaFoldDB" id="A0A4R6ZGM2"/>
<dbReference type="GO" id="GO:0003677">
    <property type="term" value="F:DNA binding"/>
    <property type="evidence" value="ECO:0007669"/>
    <property type="project" value="UniProtKB-KW"/>
</dbReference>
<dbReference type="EMBL" id="SNZK01000013">
    <property type="protein sequence ID" value="TDR51350.1"/>
    <property type="molecule type" value="Genomic_DNA"/>
</dbReference>
<dbReference type="GO" id="GO:0004518">
    <property type="term" value="F:nuclease activity"/>
    <property type="evidence" value="ECO:0007669"/>
    <property type="project" value="UniProtKB-KW"/>
</dbReference>
<dbReference type="PANTHER" id="PTHR43152:SF2">
    <property type="entry name" value="DRUG RESISTANCE ABC TRANSPORTER"/>
    <property type="match status" value="1"/>
</dbReference>
<keyword evidence="7" id="KW-0067">ATP-binding</keyword>
<keyword evidence="6" id="KW-0228">DNA excision</keyword>
<dbReference type="PANTHER" id="PTHR43152">
    <property type="entry name" value="UVRABC SYSTEM PROTEIN A"/>
    <property type="match status" value="1"/>
</dbReference>
<keyword evidence="5" id="KW-0227">DNA damage</keyword>
<evidence type="ECO:0000256" key="11">
    <source>
        <dbReference type="ARBA" id="ARBA00038000"/>
    </source>
</evidence>
<keyword evidence="9" id="KW-0238">DNA-binding</keyword>
<dbReference type="Gene3D" id="1.20.1580.10">
    <property type="entry name" value="ABC transporter ATPase like domain"/>
    <property type="match status" value="1"/>
</dbReference>
<proteinExistence type="inferred from homology"/>
<evidence type="ECO:0000256" key="3">
    <source>
        <dbReference type="ARBA" id="ARBA00022737"/>
    </source>
</evidence>
<comment type="subcellular location">
    <subcellularLocation>
        <location evidence="1">Cytoplasm</location>
    </subcellularLocation>
</comment>
<evidence type="ECO:0000256" key="10">
    <source>
        <dbReference type="ARBA" id="ARBA00023204"/>
    </source>
</evidence>
<evidence type="ECO:0000256" key="12">
    <source>
        <dbReference type="ARBA" id="ARBA00039316"/>
    </source>
</evidence>
<evidence type="ECO:0000313" key="16">
    <source>
        <dbReference type="Proteomes" id="UP000295558"/>
    </source>
</evidence>
<keyword evidence="4" id="KW-0547">Nucleotide-binding</keyword>
<dbReference type="InterPro" id="IPR027351">
    <property type="entry name" value="(+)RNA_virus_helicase_core_dom"/>
</dbReference>
<evidence type="ECO:0000256" key="8">
    <source>
        <dbReference type="ARBA" id="ARBA00022881"/>
    </source>
</evidence>
<dbReference type="Gene3D" id="3.40.50.300">
    <property type="entry name" value="P-loop containing nucleotide triphosphate hydrolases"/>
    <property type="match status" value="2"/>
</dbReference>
<evidence type="ECO:0000256" key="7">
    <source>
        <dbReference type="ARBA" id="ARBA00022840"/>
    </source>
</evidence>
<evidence type="ECO:0000256" key="6">
    <source>
        <dbReference type="ARBA" id="ARBA00022769"/>
    </source>
</evidence>
<keyword evidence="10" id="KW-0234">DNA repair</keyword>
<evidence type="ECO:0000259" key="14">
    <source>
        <dbReference type="Pfam" id="PF01443"/>
    </source>
</evidence>
<evidence type="ECO:0000256" key="2">
    <source>
        <dbReference type="ARBA" id="ARBA00022490"/>
    </source>
</evidence>
<keyword evidence="15" id="KW-0347">Helicase</keyword>
<reference evidence="15 16" key="1">
    <citation type="submission" date="2019-03" db="EMBL/GenBank/DDBJ databases">
        <title>Genomic Encyclopedia of Type Strains, Phase III (KMG-III): the genomes of soil and plant-associated and newly described type strains.</title>
        <authorList>
            <person name="Whitman W."/>
        </authorList>
    </citation>
    <scope>NUCLEOTIDE SEQUENCE [LARGE SCALE GENOMIC DNA]</scope>
    <source>
        <strain evidence="15 16">CECT 7972</strain>
    </source>
</reference>